<evidence type="ECO:0000256" key="6">
    <source>
        <dbReference type="ARBA" id="ARBA00022989"/>
    </source>
</evidence>
<feature type="transmembrane region" description="Helical" evidence="8">
    <location>
        <begin position="89"/>
        <end position="111"/>
    </location>
</feature>
<comment type="similarity">
    <text evidence="3 8">Belongs to the UbiA prenyltransferase family.</text>
</comment>
<dbReference type="CDD" id="cd13959">
    <property type="entry name" value="PT_UbiA_COQ2"/>
    <property type="match status" value="1"/>
</dbReference>
<comment type="function">
    <text evidence="8">Catalyzes the prenylation of para-hydroxybenzoate (PHB) with an all-trans polyprenyl group. Mediates the second step in the final reaction sequence of coenzyme Q (CoQ) biosynthesis, which is the condensation of the polyisoprenoid side chain with PHB, generating the first membrane-bound Q intermediate.</text>
</comment>
<dbReference type="eggNOG" id="KOG1381">
    <property type="taxonomic scope" value="Eukaryota"/>
</dbReference>
<dbReference type="FunFam" id="1.10.357.140:FF:000003">
    <property type="entry name" value="4-hydroxybenzoate polyprenyltransferase, mitochondrial"/>
    <property type="match status" value="1"/>
</dbReference>
<dbReference type="GO" id="GO:0008412">
    <property type="term" value="F:4-hydroxybenzoate polyprenyltransferase activity"/>
    <property type="evidence" value="ECO:0007669"/>
    <property type="project" value="UniProtKB-EC"/>
</dbReference>
<evidence type="ECO:0000313" key="10">
    <source>
        <dbReference type="Proteomes" id="UP000002630"/>
    </source>
</evidence>
<name>D7G4D2_ECTSI</name>
<dbReference type="FunCoup" id="D7G4D2">
    <property type="interactions" value="59"/>
</dbReference>
<keyword evidence="4 8" id="KW-0808">Transferase</keyword>
<comment type="cofactor">
    <cofactor evidence="1 8">
        <name>Mg(2+)</name>
        <dbReference type="ChEBI" id="CHEBI:18420"/>
    </cofactor>
</comment>
<dbReference type="GO" id="GO:0008299">
    <property type="term" value="P:isoprenoid biosynthetic process"/>
    <property type="evidence" value="ECO:0007669"/>
    <property type="project" value="UniProtKB-UniRule"/>
</dbReference>
<dbReference type="InParanoid" id="D7G4D2"/>
<dbReference type="GO" id="GO:0006744">
    <property type="term" value="P:ubiquinone biosynthetic process"/>
    <property type="evidence" value="ECO:0007669"/>
    <property type="project" value="UniProtKB-UniRule"/>
</dbReference>
<feature type="transmembrane region" description="Helical" evidence="8">
    <location>
        <begin position="142"/>
        <end position="163"/>
    </location>
</feature>
<evidence type="ECO:0000256" key="4">
    <source>
        <dbReference type="ARBA" id="ARBA00022679"/>
    </source>
</evidence>
<dbReference type="OrthoDB" id="18170at2759"/>
<keyword evidence="8" id="KW-0831">Ubiquinone biosynthesis</keyword>
<accession>D7G4D2</accession>
<dbReference type="Pfam" id="PF01040">
    <property type="entry name" value="UbiA"/>
    <property type="match status" value="1"/>
</dbReference>
<dbReference type="EMBL" id="FN649760">
    <property type="protein sequence ID" value="CBJ33678.1"/>
    <property type="molecule type" value="Genomic_DNA"/>
</dbReference>
<keyword evidence="5 8" id="KW-0812">Transmembrane</keyword>
<dbReference type="GO" id="GO:0005743">
    <property type="term" value="C:mitochondrial inner membrane"/>
    <property type="evidence" value="ECO:0007669"/>
    <property type="project" value="UniProtKB-SubCell"/>
</dbReference>
<dbReference type="EC" id="2.5.1.39" evidence="8"/>
<dbReference type="FunFam" id="1.20.120.1780:FF:000001">
    <property type="entry name" value="4-hydroxybenzoate octaprenyltransferase"/>
    <property type="match status" value="1"/>
</dbReference>
<evidence type="ECO:0000256" key="2">
    <source>
        <dbReference type="ARBA" id="ARBA00004141"/>
    </source>
</evidence>
<dbReference type="InterPro" id="IPR006370">
    <property type="entry name" value="HB_polyprenyltransferase-like"/>
</dbReference>
<comment type="pathway">
    <text evidence="8">Cofactor biosynthesis; ubiquinone biosynthesis.</text>
</comment>
<comment type="catalytic activity">
    <reaction evidence="8">
        <text>an all-trans-polyprenyl diphosphate + 4-hydroxybenzoate = a 4-hydroxy-3-(all-trans-polyprenyl)benzoate + diphosphate</text>
        <dbReference type="Rhea" id="RHEA:44504"/>
        <dbReference type="Rhea" id="RHEA-COMP:9514"/>
        <dbReference type="Rhea" id="RHEA-COMP:9564"/>
        <dbReference type="ChEBI" id="CHEBI:17879"/>
        <dbReference type="ChEBI" id="CHEBI:33019"/>
        <dbReference type="ChEBI" id="CHEBI:58914"/>
        <dbReference type="ChEBI" id="CHEBI:78396"/>
        <dbReference type="EC" id="2.5.1.39"/>
    </reaction>
</comment>
<dbReference type="InterPro" id="IPR039653">
    <property type="entry name" value="Prenyltransferase"/>
</dbReference>
<protein>
    <recommendedName>
        <fullName evidence="8">4-hydroxybenzoate polyprenyltransferase, mitochondrial</fullName>
        <shortName evidence="8">4-HB polyprenyltransferase</shortName>
        <ecNumber evidence="8">2.5.1.39</ecNumber>
    </recommendedName>
    <alternativeName>
        <fullName evidence="8">Para-hydroxybenzoate--polyprenyltransferase</fullName>
        <shortName evidence="8">PHB:PPT</shortName>
        <shortName evidence="8">PHB:polyprenyltransferase</shortName>
    </alternativeName>
</protein>
<dbReference type="AlphaFoldDB" id="D7G4D2"/>
<keyword evidence="10" id="KW-1185">Reference proteome</keyword>
<dbReference type="PROSITE" id="PS00943">
    <property type="entry name" value="UBIA"/>
    <property type="match status" value="1"/>
</dbReference>
<dbReference type="PANTHER" id="PTHR11048">
    <property type="entry name" value="PRENYLTRANSFERASES"/>
    <property type="match status" value="1"/>
</dbReference>
<dbReference type="Gene3D" id="1.20.120.1780">
    <property type="entry name" value="UbiA prenyltransferase"/>
    <property type="match status" value="1"/>
</dbReference>
<evidence type="ECO:0000256" key="7">
    <source>
        <dbReference type="ARBA" id="ARBA00023136"/>
    </source>
</evidence>
<dbReference type="NCBIfam" id="TIGR01474">
    <property type="entry name" value="ubiA_proteo"/>
    <property type="match status" value="1"/>
</dbReference>
<proteinExistence type="inferred from homology"/>
<evidence type="ECO:0000256" key="1">
    <source>
        <dbReference type="ARBA" id="ARBA00001946"/>
    </source>
</evidence>
<dbReference type="InterPro" id="IPR000537">
    <property type="entry name" value="UbiA_prenyltransferase"/>
</dbReference>
<evidence type="ECO:0000256" key="8">
    <source>
        <dbReference type="HAMAP-Rule" id="MF_03189"/>
    </source>
</evidence>
<keyword evidence="7 8" id="KW-0472">Membrane</keyword>
<dbReference type="InterPro" id="IPR030470">
    <property type="entry name" value="UbiA_prenylTrfase_CS"/>
</dbReference>
<evidence type="ECO:0000256" key="5">
    <source>
        <dbReference type="ARBA" id="ARBA00022692"/>
    </source>
</evidence>
<keyword evidence="6 8" id="KW-1133">Transmembrane helix</keyword>
<feature type="transmembrane region" description="Helical" evidence="8">
    <location>
        <begin position="169"/>
        <end position="186"/>
    </location>
</feature>
<evidence type="ECO:0000256" key="3">
    <source>
        <dbReference type="ARBA" id="ARBA00005985"/>
    </source>
</evidence>
<dbReference type="HAMAP" id="MF_01635">
    <property type="entry name" value="UbiA"/>
    <property type="match status" value="1"/>
</dbReference>
<evidence type="ECO:0000313" key="9">
    <source>
        <dbReference type="EMBL" id="CBJ33678.1"/>
    </source>
</evidence>
<keyword evidence="8" id="KW-0496">Mitochondrion</keyword>
<gene>
    <name evidence="9" type="ORF">Esi_0552_0015</name>
</gene>
<dbReference type="PANTHER" id="PTHR11048:SF28">
    <property type="entry name" value="4-HYDROXYBENZOATE POLYPRENYLTRANSFERASE, MITOCHONDRIAL"/>
    <property type="match status" value="1"/>
</dbReference>
<keyword evidence="8" id="KW-0414">Isoprene biosynthesis</keyword>
<dbReference type="Proteomes" id="UP000002630">
    <property type="component" value="Unassembled WGS sequence"/>
</dbReference>
<dbReference type="InterPro" id="IPR044878">
    <property type="entry name" value="UbiA_sf"/>
</dbReference>
<sequence>MLGPRWSPYGRLARIDKPAGTLLLLFPCWWSIALAAPMGTLPDAKLMALFATGSVLMRSAGCTINDLWDKDFDRKVTRTKQRPLASGELGNTQAIAFLGAQLTLGLGVLLSLNIECIKLGFAVMPLVVAYPLMKRYTDWPQAVLGLTFNWGAIMGWAAVHGSASWEHVLPLYGAGFCWTLVYDTLYGHQDKADDKRLGIRSTALLFGDRTKPILAGFGTASVGLLAASGVAMDLSWPFFAGTAAAGGHLAWQISSADLEDPAGLFKIFRSNQNFGALVFASIVCGHF</sequence>
<comment type="subcellular location">
    <subcellularLocation>
        <location evidence="2">Membrane</location>
        <topology evidence="2">Multi-pass membrane protein</topology>
    </subcellularLocation>
    <subcellularLocation>
        <location evidence="8">Mitochondrion inner membrane</location>
        <topology evidence="8">Multi-pass membrane protein</topology>
        <orientation evidence="8">Matrix side</orientation>
    </subcellularLocation>
</comment>
<keyword evidence="8" id="KW-0999">Mitochondrion inner membrane</keyword>
<organism evidence="9 10">
    <name type="scientific">Ectocarpus siliculosus</name>
    <name type="common">Brown alga</name>
    <name type="synonym">Conferva siliculosa</name>
    <dbReference type="NCBI Taxonomy" id="2880"/>
    <lineage>
        <taxon>Eukaryota</taxon>
        <taxon>Sar</taxon>
        <taxon>Stramenopiles</taxon>
        <taxon>Ochrophyta</taxon>
        <taxon>PX clade</taxon>
        <taxon>Phaeophyceae</taxon>
        <taxon>Ectocarpales</taxon>
        <taxon>Ectocarpaceae</taxon>
        <taxon>Ectocarpus</taxon>
    </lineage>
</organism>
<dbReference type="Gene3D" id="1.10.357.140">
    <property type="entry name" value="UbiA prenyltransferase"/>
    <property type="match status" value="1"/>
</dbReference>
<dbReference type="UniPathway" id="UPA00232"/>
<dbReference type="STRING" id="2880.D7G4D2"/>
<reference evidence="9 10" key="1">
    <citation type="journal article" date="2010" name="Nature">
        <title>The Ectocarpus genome and the independent evolution of multicellularity in brown algae.</title>
        <authorList>
            <person name="Cock J.M."/>
            <person name="Sterck L."/>
            <person name="Rouze P."/>
            <person name="Scornet D."/>
            <person name="Allen A.E."/>
            <person name="Amoutzias G."/>
            <person name="Anthouard V."/>
            <person name="Artiguenave F."/>
            <person name="Aury J.M."/>
            <person name="Badger J.H."/>
            <person name="Beszteri B."/>
            <person name="Billiau K."/>
            <person name="Bonnet E."/>
            <person name="Bothwell J.H."/>
            <person name="Bowler C."/>
            <person name="Boyen C."/>
            <person name="Brownlee C."/>
            <person name="Carrano C.J."/>
            <person name="Charrier B."/>
            <person name="Cho G.Y."/>
            <person name="Coelho S.M."/>
            <person name="Collen J."/>
            <person name="Corre E."/>
            <person name="Da Silva C."/>
            <person name="Delage L."/>
            <person name="Delaroque N."/>
            <person name="Dittami S.M."/>
            <person name="Doulbeau S."/>
            <person name="Elias M."/>
            <person name="Farnham G."/>
            <person name="Gachon C.M."/>
            <person name="Gschloessl B."/>
            <person name="Heesch S."/>
            <person name="Jabbari K."/>
            <person name="Jubin C."/>
            <person name="Kawai H."/>
            <person name="Kimura K."/>
            <person name="Kloareg B."/>
            <person name="Kupper F.C."/>
            <person name="Lang D."/>
            <person name="Le Bail A."/>
            <person name="Leblanc C."/>
            <person name="Lerouge P."/>
            <person name="Lohr M."/>
            <person name="Lopez P.J."/>
            <person name="Martens C."/>
            <person name="Maumus F."/>
            <person name="Michel G."/>
            <person name="Miranda-Saavedra D."/>
            <person name="Morales J."/>
            <person name="Moreau H."/>
            <person name="Motomura T."/>
            <person name="Nagasato C."/>
            <person name="Napoli C.A."/>
            <person name="Nelson D.R."/>
            <person name="Nyvall-Collen P."/>
            <person name="Peters A.F."/>
            <person name="Pommier C."/>
            <person name="Potin P."/>
            <person name="Poulain J."/>
            <person name="Quesneville H."/>
            <person name="Read B."/>
            <person name="Rensing S.A."/>
            <person name="Ritter A."/>
            <person name="Rousvoal S."/>
            <person name="Samanta M."/>
            <person name="Samson G."/>
            <person name="Schroeder D.C."/>
            <person name="Segurens B."/>
            <person name="Strittmatter M."/>
            <person name="Tonon T."/>
            <person name="Tregear J.W."/>
            <person name="Valentin K."/>
            <person name="von Dassow P."/>
            <person name="Yamagishi T."/>
            <person name="Van de Peer Y."/>
            <person name="Wincker P."/>
        </authorList>
    </citation>
    <scope>NUCLEOTIDE SEQUENCE [LARGE SCALE GENOMIC DNA]</scope>
    <source>
        <strain evidence="10">Ec32 / CCAP1310/4</strain>
    </source>
</reference>